<reference evidence="3 4" key="1">
    <citation type="journal article" date="2008" name="BMC Genomics">
        <title>The genome sequence of the fish pathogen Aliivibrio salmonicida strain LFI1238 shows extensive evidence of gene decay.</title>
        <authorList>
            <person name="Hjerde E."/>
            <person name="Lorentzen M.S."/>
            <person name="Holden M.T."/>
            <person name="Seeger K."/>
            <person name="Paulsen S."/>
            <person name="Bason N."/>
            <person name="Churcher C."/>
            <person name="Harris D."/>
            <person name="Norbertczak H."/>
            <person name="Quail M.A."/>
            <person name="Sanders S."/>
            <person name="Thurston S."/>
            <person name="Parkhill J."/>
            <person name="Willassen N.P."/>
            <person name="Thomson N.R."/>
        </authorList>
    </citation>
    <scope>NUCLEOTIDE SEQUENCE [LARGE SCALE GENOMIC DNA]</scope>
    <source>
        <strain evidence="3 4">LFI1238</strain>
    </source>
</reference>
<evidence type="ECO:0000256" key="1">
    <source>
        <dbReference type="ARBA" id="ARBA00022729"/>
    </source>
</evidence>
<dbReference type="AlphaFoldDB" id="B6ESH7"/>
<keyword evidence="4" id="KW-1185">Reference proteome</keyword>
<dbReference type="KEGG" id="vsa:VSAL_II0912"/>
<dbReference type="Proteomes" id="UP000001730">
    <property type="component" value="Chromosome 2"/>
</dbReference>
<dbReference type="eggNOG" id="COG3637">
    <property type="taxonomic scope" value="Bacteria"/>
</dbReference>
<dbReference type="Gene3D" id="2.40.160.20">
    <property type="match status" value="1"/>
</dbReference>
<dbReference type="EMBL" id="FM178380">
    <property type="protein sequence ID" value="CAQ81666.1"/>
    <property type="molecule type" value="Genomic_DNA"/>
</dbReference>
<dbReference type="InterPro" id="IPR027385">
    <property type="entry name" value="Beta-barrel_OMP"/>
</dbReference>
<evidence type="ECO:0000259" key="2">
    <source>
        <dbReference type="Pfam" id="PF13505"/>
    </source>
</evidence>
<dbReference type="RefSeq" id="WP_012552177.1">
    <property type="nucleotide sequence ID" value="NC_011313.1"/>
</dbReference>
<name>B6ESH7_ALISL</name>
<keyword evidence="1" id="KW-0732">Signal</keyword>
<dbReference type="HOGENOM" id="CLU_1601144_0_0_6"/>
<feature type="domain" description="Outer membrane protein beta-barrel" evidence="2">
    <location>
        <begin position="21"/>
        <end position="176"/>
    </location>
</feature>
<dbReference type="SUPFAM" id="SSF56925">
    <property type="entry name" value="OMPA-like"/>
    <property type="match status" value="1"/>
</dbReference>
<evidence type="ECO:0000313" key="4">
    <source>
        <dbReference type="Proteomes" id="UP000001730"/>
    </source>
</evidence>
<accession>B6ESH7</accession>
<gene>
    <name evidence="3" type="ordered locus">VSAL_II0912</name>
</gene>
<proteinExistence type="predicted"/>
<dbReference type="InterPro" id="IPR011250">
    <property type="entry name" value="OMP/PagP_B-barrel"/>
</dbReference>
<organism evidence="3 4">
    <name type="scientific">Aliivibrio salmonicida (strain LFI1238)</name>
    <name type="common">Vibrio salmonicida (strain LFI1238)</name>
    <dbReference type="NCBI Taxonomy" id="316275"/>
    <lineage>
        <taxon>Bacteria</taxon>
        <taxon>Pseudomonadati</taxon>
        <taxon>Pseudomonadota</taxon>
        <taxon>Gammaproteobacteria</taxon>
        <taxon>Vibrionales</taxon>
        <taxon>Vibrionaceae</taxon>
        <taxon>Aliivibrio</taxon>
    </lineage>
</organism>
<protein>
    <submittedName>
        <fullName evidence="3">Exported protein</fullName>
    </submittedName>
</protein>
<evidence type="ECO:0000313" key="3">
    <source>
        <dbReference type="EMBL" id="CAQ81666.1"/>
    </source>
</evidence>
<dbReference type="Pfam" id="PF13505">
    <property type="entry name" value="OMP_b-brl"/>
    <property type="match status" value="1"/>
</dbReference>
<sequence>MKNNELIGDQNMKIVKLLAITLITILPMVSQAQDVQTYVGANYEHGSIKVGTHRSNVDGIKFQAGSDLEWGYLKGTAATLTGDGVDYDNYTFSVEKIVNIQQSHFFVSPEVGLTYSRYDNGKLKESDLGPMAGASLGYNINKQFQIVTNYNHSFGMKSNQHNIEGDSFSAGLNYRFN</sequence>